<dbReference type="GO" id="GO:0005976">
    <property type="term" value="P:polysaccharide metabolic process"/>
    <property type="evidence" value="ECO:0007669"/>
    <property type="project" value="InterPro"/>
</dbReference>
<dbReference type="InterPro" id="IPR051161">
    <property type="entry name" value="Mannose-6P_isomerase_type2"/>
</dbReference>
<proteinExistence type="predicted"/>
<feature type="domain" description="Mannose-6-phosphate isomerase type II C-terminal" evidence="1">
    <location>
        <begin position="3"/>
        <end position="107"/>
    </location>
</feature>
<accession>A0A0F9DII4</accession>
<dbReference type="InterPro" id="IPR011051">
    <property type="entry name" value="RmlC_Cupin_sf"/>
</dbReference>
<comment type="caution">
    <text evidence="2">The sequence shown here is derived from an EMBL/GenBank/DDBJ whole genome shotgun (WGS) entry which is preliminary data.</text>
</comment>
<dbReference type="CDD" id="cd02213">
    <property type="entry name" value="cupin_PMI_typeII_C"/>
    <property type="match status" value="1"/>
</dbReference>
<dbReference type="GO" id="GO:0009298">
    <property type="term" value="P:GDP-mannose biosynthetic process"/>
    <property type="evidence" value="ECO:0007669"/>
    <property type="project" value="TreeGrafter"/>
</dbReference>
<dbReference type="PANTHER" id="PTHR46390:SF1">
    <property type="entry name" value="MANNOSE-1-PHOSPHATE GUANYLYLTRANSFERASE"/>
    <property type="match status" value="1"/>
</dbReference>
<evidence type="ECO:0000259" key="1">
    <source>
        <dbReference type="Pfam" id="PF01050"/>
    </source>
</evidence>
<dbReference type="PANTHER" id="PTHR46390">
    <property type="entry name" value="MANNOSE-1-PHOSPHATE GUANYLYLTRANSFERASE"/>
    <property type="match status" value="1"/>
</dbReference>
<dbReference type="Gene3D" id="2.60.120.10">
    <property type="entry name" value="Jelly Rolls"/>
    <property type="match status" value="1"/>
</dbReference>
<dbReference type="EMBL" id="LAZR01031480">
    <property type="protein sequence ID" value="KKL53631.1"/>
    <property type="molecule type" value="Genomic_DNA"/>
</dbReference>
<dbReference type="Pfam" id="PF01050">
    <property type="entry name" value="MannoseP_isomer"/>
    <property type="match status" value="1"/>
</dbReference>
<protein>
    <recommendedName>
        <fullName evidence="1">Mannose-6-phosphate isomerase type II C-terminal domain-containing protein</fullName>
    </recommendedName>
</protein>
<dbReference type="AlphaFoldDB" id="A0A0F9DII4"/>
<name>A0A0F9DII4_9ZZZZ</name>
<evidence type="ECO:0000313" key="2">
    <source>
        <dbReference type="EMBL" id="KKL53631.1"/>
    </source>
</evidence>
<dbReference type="InterPro" id="IPR014710">
    <property type="entry name" value="RmlC-like_jellyroll"/>
</dbReference>
<dbReference type="InterPro" id="IPR001538">
    <property type="entry name" value="Man6P_isomerase-2_C"/>
</dbReference>
<organism evidence="2">
    <name type="scientific">marine sediment metagenome</name>
    <dbReference type="NCBI Taxonomy" id="412755"/>
    <lineage>
        <taxon>unclassified sequences</taxon>
        <taxon>metagenomes</taxon>
        <taxon>ecological metagenomes</taxon>
    </lineage>
</organism>
<dbReference type="GO" id="GO:0004475">
    <property type="term" value="F:mannose-1-phosphate guanylyltransferase (GTP) activity"/>
    <property type="evidence" value="ECO:0007669"/>
    <property type="project" value="TreeGrafter"/>
</dbReference>
<dbReference type="SUPFAM" id="SSF51182">
    <property type="entry name" value="RmlC-like cupins"/>
    <property type="match status" value="1"/>
</dbReference>
<reference evidence="2" key="1">
    <citation type="journal article" date="2015" name="Nature">
        <title>Complex archaea that bridge the gap between prokaryotes and eukaryotes.</title>
        <authorList>
            <person name="Spang A."/>
            <person name="Saw J.H."/>
            <person name="Jorgensen S.L."/>
            <person name="Zaremba-Niedzwiedzka K."/>
            <person name="Martijn J."/>
            <person name="Lind A.E."/>
            <person name="van Eijk R."/>
            <person name="Schleper C."/>
            <person name="Guy L."/>
            <person name="Ettema T.J."/>
        </authorList>
    </citation>
    <scope>NUCLEOTIDE SEQUENCE</scope>
</reference>
<gene>
    <name evidence="2" type="ORF">LCGC14_2273520</name>
</gene>
<sequence length="115" mass="13378">MSQEVTRPWGSYRVLETGENYQIKILTINPKSRLSDQRHKYRGETWTPVNGVLKVNLQEHVTPIAPGRSLSIERGAWHRLENQSNNPIQVIEIQYGTNFDENDVERRADDYGRVD</sequence>